<organism evidence="1">
    <name type="scientific">marine sediment metagenome</name>
    <dbReference type="NCBI Taxonomy" id="412755"/>
    <lineage>
        <taxon>unclassified sequences</taxon>
        <taxon>metagenomes</taxon>
        <taxon>ecological metagenomes</taxon>
    </lineage>
</organism>
<dbReference type="InterPro" id="IPR023606">
    <property type="entry name" value="CoA-Trfase_III_dom_1_sf"/>
</dbReference>
<dbReference type="PANTHER" id="PTHR48229:SF1">
    <property type="entry name" value="ALPHA METHYLACYL-COA RACEMASE-RELATED"/>
    <property type="match status" value="1"/>
</dbReference>
<accession>X0VJ18</accession>
<sequence>TKEEWAATEQGRVHQETPLIHIEKIADGPPVPLPQGERPLSGLKVLSFVHAVAGPCVSRALAAQGAECLNLDMPDWVEFGNFFFTAHAGQRQAYLDARDPENRKHVYKLIEEGDVFVENLRPGLADSEGYSAQALAERNPGVIYVSVKLNTHEGPWTNWPGYDLSAGGIAGLYTEEGTPDQPLLPQQVNVVCDIMTGYLGAIGAKAALLRRAKEGGSYSVRVTLTQCVQYMTGLGFNDKRVIENYENLDAEHQILEPNLVTGMTAFGEYT</sequence>
<dbReference type="AlphaFoldDB" id="X0VJ18"/>
<evidence type="ECO:0000313" key="1">
    <source>
        <dbReference type="EMBL" id="GAG12453.1"/>
    </source>
</evidence>
<dbReference type="Gene3D" id="3.40.50.10540">
    <property type="entry name" value="Crotonobetainyl-coa:carnitine coa-transferase, domain 1"/>
    <property type="match status" value="1"/>
</dbReference>
<dbReference type="EMBL" id="BARS01023533">
    <property type="protein sequence ID" value="GAG12453.1"/>
    <property type="molecule type" value="Genomic_DNA"/>
</dbReference>
<dbReference type="Pfam" id="PF02515">
    <property type="entry name" value="CoA_transf_3"/>
    <property type="match status" value="1"/>
</dbReference>
<name>X0VJ18_9ZZZZ</name>
<evidence type="ECO:0008006" key="2">
    <source>
        <dbReference type="Google" id="ProtNLM"/>
    </source>
</evidence>
<protein>
    <recommendedName>
        <fullName evidence="2">CoA transferase</fullName>
    </recommendedName>
</protein>
<dbReference type="InterPro" id="IPR003673">
    <property type="entry name" value="CoA-Trfase_fam_III"/>
</dbReference>
<gene>
    <name evidence="1" type="ORF">S01H1_37463</name>
</gene>
<comment type="caution">
    <text evidence="1">The sequence shown here is derived from an EMBL/GenBank/DDBJ whole genome shotgun (WGS) entry which is preliminary data.</text>
</comment>
<feature type="non-terminal residue" evidence="1">
    <location>
        <position position="1"/>
    </location>
</feature>
<dbReference type="InterPro" id="IPR052985">
    <property type="entry name" value="CoA-trans_III_biosynth/detox"/>
</dbReference>
<proteinExistence type="predicted"/>
<dbReference type="GO" id="GO:0003824">
    <property type="term" value="F:catalytic activity"/>
    <property type="evidence" value="ECO:0007669"/>
    <property type="project" value="InterPro"/>
</dbReference>
<dbReference type="PANTHER" id="PTHR48229">
    <property type="entry name" value="CAIB/BAIF FAMILY ENZYME (AFU_ORTHOLOGUE AFUA_1G05360)-RELATED"/>
    <property type="match status" value="1"/>
</dbReference>
<reference evidence="1" key="1">
    <citation type="journal article" date="2014" name="Front. Microbiol.">
        <title>High frequency of phylogenetically diverse reductive dehalogenase-homologous genes in deep subseafloor sedimentary metagenomes.</title>
        <authorList>
            <person name="Kawai M."/>
            <person name="Futagami T."/>
            <person name="Toyoda A."/>
            <person name="Takaki Y."/>
            <person name="Nishi S."/>
            <person name="Hori S."/>
            <person name="Arai W."/>
            <person name="Tsubouchi T."/>
            <person name="Morono Y."/>
            <person name="Uchiyama I."/>
            <person name="Ito T."/>
            <person name="Fujiyama A."/>
            <person name="Inagaki F."/>
            <person name="Takami H."/>
        </authorList>
    </citation>
    <scope>NUCLEOTIDE SEQUENCE</scope>
    <source>
        <strain evidence="1">Expedition CK06-06</strain>
    </source>
</reference>
<feature type="non-terminal residue" evidence="1">
    <location>
        <position position="270"/>
    </location>
</feature>
<dbReference type="SUPFAM" id="SSF89796">
    <property type="entry name" value="CoA-transferase family III (CaiB/BaiF)"/>
    <property type="match status" value="1"/>
</dbReference>